<dbReference type="SUPFAM" id="SSF109854">
    <property type="entry name" value="DinB/YfiT-like putative metalloenzymes"/>
    <property type="match status" value="1"/>
</dbReference>
<dbReference type="InterPro" id="IPR034660">
    <property type="entry name" value="DinB/YfiT-like"/>
</dbReference>
<organism evidence="3 4">
    <name type="scientific">Galbibacter pacificus</name>
    <dbReference type="NCBI Taxonomy" id="2996052"/>
    <lineage>
        <taxon>Bacteria</taxon>
        <taxon>Pseudomonadati</taxon>
        <taxon>Bacteroidota</taxon>
        <taxon>Flavobacteriia</taxon>
        <taxon>Flavobacteriales</taxon>
        <taxon>Flavobacteriaceae</taxon>
        <taxon>Galbibacter</taxon>
    </lineage>
</organism>
<protein>
    <submittedName>
        <fullName evidence="3">DNA polymerase</fullName>
    </submittedName>
</protein>
<accession>A0ABT6FT06</accession>
<keyword evidence="4" id="KW-1185">Reference proteome</keyword>
<comment type="caution">
    <text evidence="3">The sequence shown here is derived from an EMBL/GenBank/DDBJ whole genome shotgun (WGS) entry which is preliminary data.</text>
</comment>
<name>A0ABT6FT06_9FLAO</name>
<comment type="similarity">
    <text evidence="1">Belongs to the DinB family.</text>
</comment>
<dbReference type="Gene3D" id="1.20.120.450">
    <property type="entry name" value="dinb family like domain"/>
    <property type="match status" value="1"/>
</dbReference>
<dbReference type="RefSeq" id="WP_277899856.1">
    <property type="nucleotide sequence ID" value="NZ_JAPMUA010000003.1"/>
</dbReference>
<evidence type="ECO:0000256" key="2">
    <source>
        <dbReference type="ARBA" id="ARBA00022723"/>
    </source>
</evidence>
<dbReference type="PANTHER" id="PTHR37302:SF3">
    <property type="entry name" value="DAMAGE-INDUCIBLE PROTEIN DINB"/>
    <property type="match status" value="1"/>
</dbReference>
<dbReference type="EMBL" id="JAPMUA010000003">
    <property type="protein sequence ID" value="MDG3586237.1"/>
    <property type="molecule type" value="Genomic_DNA"/>
</dbReference>
<evidence type="ECO:0000256" key="1">
    <source>
        <dbReference type="ARBA" id="ARBA00008635"/>
    </source>
</evidence>
<dbReference type="Proteomes" id="UP001153642">
    <property type="component" value="Unassembled WGS sequence"/>
</dbReference>
<keyword evidence="2" id="KW-0479">Metal-binding</keyword>
<gene>
    <name evidence="3" type="ORF">OSR52_10180</name>
</gene>
<dbReference type="InterPro" id="IPR007837">
    <property type="entry name" value="DinB"/>
</dbReference>
<dbReference type="Pfam" id="PF05163">
    <property type="entry name" value="DinB"/>
    <property type="match status" value="1"/>
</dbReference>
<dbReference type="PANTHER" id="PTHR37302">
    <property type="entry name" value="SLR1116 PROTEIN"/>
    <property type="match status" value="1"/>
</dbReference>
<reference evidence="3" key="1">
    <citation type="submission" date="2022-11" db="EMBL/GenBank/DDBJ databases">
        <title>High-quality draft genome sequence of Galbibacter sp. strain CMA-7.</title>
        <authorList>
            <person name="Wei L."/>
            <person name="Dong C."/>
            <person name="Shao Z."/>
        </authorList>
    </citation>
    <scope>NUCLEOTIDE SEQUENCE</scope>
    <source>
        <strain evidence="3">CMA-7</strain>
    </source>
</reference>
<sequence>MCEIKEINKRYIDYATYNIWANNRLITDLTLLNDKLLYKEFVGSFPTICATVKHIWYAETIWLSRLKGDGNGAEAVTSFSGDNKALFSQWQATSKNFKEFTETVDLEKEIQFESKGDNFSIPSREIIQTVFNHGSFHRGQVVMMLRQLDVAKIQQTDYIEWVREKARGNI</sequence>
<evidence type="ECO:0000313" key="3">
    <source>
        <dbReference type="EMBL" id="MDG3586237.1"/>
    </source>
</evidence>
<proteinExistence type="inferred from homology"/>
<evidence type="ECO:0000313" key="4">
    <source>
        <dbReference type="Proteomes" id="UP001153642"/>
    </source>
</evidence>